<feature type="domain" description="EamA" evidence="7">
    <location>
        <begin position="11"/>
        <end position="136"/>
    </location>
</feature>
<name>A0A6J7HG67_9ZZZZ</name>
<dbReference type="AlphaFoldDB" id="A0A6J7HG67"/>
<evidence type="ECO:0000256" key="2">
    <source>
        <dbReference type="ARBA" id="ARBA00022475"/>
    </source>
</evidence>
<feature type="transmembrane region" description="Helical" evidence="6">
    <location>
        <begin position="89"/>
        <end position="111"/>
    </location>
</feature>
<proteinExistence type="predicted"/>
<dbReference type="InterPro" id="IPR037185">
    <property type="entry name" value="EmrE-like"/>
</dbReference>
<protein>
    <submittedName>
        <fullName evidence="8">Unannotated protein</fullName>
    </submittedName>
</protein>
<dbReference type="EMBL" id="CAFBMZ010000015">
    <property type="protein sequence ID" value="CAB4920047.1"/>
    <property type="molecule type" value="Genomic_DNA"/>
</dbReference>
<evidence type="ECO:0000256" key="6">
    <source>
        <dbReference type="SAM" id="Phobius"/>
    </source>
</evidence>
<evidence type="ECO:0000313" key="8">
    <source>
        <dbReference type="EMBL" id="CAB4920047.1"/>
    </source>
</evidence>
<feature type="transmembrane region" description="Helical" evidence="6">
    <location>
        <begin position="64"/>
        <end position="83"/>
    </location>
</feature>
<keyword evidence="2" id="KW-1003">Cell membrane</keyword>
<keyword evidence="4 6" id="KW-1133">Transmembrane helix</keyword>
<accession>A0A6J7HG67</accession>
<evidence type="ECO:0000256" key="1">
    <source>
        <dbReference type="ARBA" id="ARBA00004651"/>
    </source>
</evidence>
<feature type="transmembrane region" description="Helical" evidence="6">
    <location>
        <begin position="178"/>
        <end position="197"/>
    </location>
</feature>
<organism evidence="8">
    <name type="scientific">freshwater metagenome</name>
    <dbReference type="NCBI Taxonomy" id="449393"/>
    <lineage>
        <taxon>unclassified sequences</taxon>
        <taxon>metagenomes</taxon>
        <taxon>ecological metagenomes</taxon>
    </lineage>
</organism>
<feature type="transmembrane region" description="Helical" evidence="6">
    <location>
        <begin position="242"/>
        <end position="259"/>
    </location>
</feature>
<evidence type="ECO:0000256" key="4">
    <source>
        <dbReference type="ARBA" id="ARBA00022989"/>
    </source>
</evidence>
<dbReference type="Pfam" id="PF00892">
    <property type="entry name" value="EamA"/>
    <property type="match status" value="2"/>
</dbReference>
<feature type="transmembrane region" description="Helical" evidence="6">
    <location>
        <begin position="33"/>
        <end position="52"/>
    </location>
</feature>
<feature type="transmembrane region" description="Helical" evidence="6">
    <location>
        <begin position="265"/>
        <end position="282"/>
    </location>
</feature>
<gene>
    <name evidence="8" type="ORF">UFOPK3684_00345</name>
</gene>
<evidence type="ECO:0000256" key="3">
    <source>
        <dbReference type="ARBA" id="ARBA00022692"/>
    </source>
</evidence>
<feature type="transmembrane region" description="Helical" evidence="6">
    <location>
        <begin position="123"/>
        <end position="144"/>
    </location>
</feature>
<feature type="transmembrane region" description="Helical" evidence="6">
    <location>
        <begin position="150"/>
        <end position="166"/>
    </location>
</feature>
<keyword evidence="3 6" id="KW-0812">Transmembrane</keyword>
<feature type="domain" description="EamA" evidence="7">
    <location>
        <begin position="149"/>
        <end position="282"/>
    </location>
</feature>
<dbReference type="InterPro" id="IPR000620">
    <property type="entry name" value="EamA_dom"/>
</dbReference>
<dbReference type="PANTHER" id="PTHR32322">
    <property type="entry name" value="INNER MEMBRANE TRANSPORTER"/>
    <property type="match status" value="1"/>
</dbReference>
<reference evidence="8" key="1">
    <citation type="submission" date="2020-05" db="EMBL/GenBank/DDBJ databases">
        <authorList>
            <person name="Chiriac C."/>
            <person name="Salcher M."/>
            <person name="Ghai R."/>
            <person name="Kavagutti S V."/>
        </authorList>
    </citation>
    <scope>NUCLEOTIDE SEQUENCE</scope>
</reference>
<dbReference type="PANTHER" id="PTHR32322:SF18">
    <property type="entry name" value="S-ADENOSYLMETHIONINE_S-ADENOSYLHOMOCYSTEINE TRANSPORTER"/>
    <property type="match status" value="1"/>
</dbReference>
<evidence type="ECO:0000256" key="5">
    <source>
        <dbReference type="ARBA" id="ARBA00023136"/>
    </source>
</evidence>
<evidence type="ECO:0000259" key="7">
    <source>
        <dbReference type="Pfam" id="PF00892"/>
    </source>
</evidence>
<dbReference type="SUPFAM" id="SSF103481">
    <property type="entry name" value="Multidrug resistance efflux transporter EmrE"/>
    <property type="match status" value="2"/>
</dbReference>
<keyword evidence="5 6" id="KW-0472">Membrane</keyword>
<dbReference type="InterPro" id="IPR050638">
    <property type="entry name" value="AA-Vitamin_Transporters"/>
</dbReference>
<dbReference type="GO" id="GO:0005886">
    <property type="term" value="C:plasma membrane"/>
    <property type="evidence" value="ECO:0007669"/>
    <property type="project" value="UniProtKB-SubCell"/>
</dbReference>
<sequence>MTRKSWIQFGIVGLLWGIPYLLMKVAVADIPPPLIVAGRTLIGAAILIPIAIHKRSFMDAVRGIKYVLPYAFLEMVGPWILITNAEKEISSGLAGLLVATVPIFATIFTSMRGDHSVWQPKRIFGLIVGFIGIVALVGIESITGTSNPKAIAMVILAAILYAYAVLMVTSNLPGVDGIAINGLAMAITSVFYMPIAIAMWPSNPVSTQAIAALVALGVFSTAIAFMLFFIVIVEIGPARGSLTTYVNTAVAVVLGIIILNEPITLGIIVGLPLVVLGSYLASRKADLVVIAEA</sequence>
<feature type="transmembrane region" description="Helical" evidence="6">
    <location>
        <begin position="209"/>
        <end position="235"/>
    </location>
</feature>
<feature type="transmembrane region" description="Helical" evidence="6">
    <location>
        <begin position="7"/>
        <end position="27"/>
    </location>
</feature>
<comment type="subcellular location">
    <subcellularLocation>
        <location evidence="1">Cell membrane</location>
        <topology evidence="1">Multi-pass membrane protein</topology>
    </subcellularLocation>
</comment>